<evidence type="ECO:0000313" key="1">
    <source>
        <dbReference type="EMBL" id="GAA0423723.1"/>
    </source>
</evidence>
<dbReference type="EMBL" id="BAAABX010000055">
    <property type="protein sequence ID" value="GAA0423723.1"/>
    <property type="molecule type" value="Genomic_DNA"/>
</dbReference>
<keyword evidence="2" id="KW-1185">Reference proteome</keyword>
<reference evidence="1 2" key="1">
    <citation type="journal article" date="2019" name="Int. J. Syst. Evol. Microbiol.">
        <title>The Global Catalogue of Microorganisms (GCM) 10K type strain sequencing project: providing services to taxonomists for standard genome sequencing and annotation.</title>
        <authorList>
            <consortium name="The Broad Institute Genomics Platform"/>
            <consortium name="The Broad Institute Genome Sequencing Center for Infectious Disease"/>
            <person name="Wu L."/>
            <person name="Ma J."/>
        </authorList>
    </citation>
    <scope>NUCLEOTIDE SEQUENCE [LARGE SCALE GENOMIC DNA]</scope>
    <source>
        <strain evidence="1 2">JCM 4788</strain>
    </source>
</reference>
<name>A0ABN0Z017_9ACTN</name>
<organism evidence="1 2">
    <name type="scientific">Streptomyces luteireticuli</name>
    <dbReference type="NCBI Taxonomy" id="173858"/>
    <lineage>
        <taxon>Bacteria</taxon>
        <taxon>Bacillati</taxon>
        <taxon>Actinomycetota</taxon>
        <taxon>Actinomycetes</taxon>
        <taxon>Kitasatosporales</taxon>
        <taxon>Streptomycetaceae</taxon>
        <taxon>Streptomyces</taxon>
    </lineage>
</organism>
<dbReference type="RefSeq" id="WP_344028800.1">
    <property type="nucleotide sequence ID" value="NZ_BAAABX010000055.1"/>
</dbReference>
<accession>A0ABN0Z017</accession>
<protein>
    <submittedName>
        <fullName evidence="1">Uncharacterized protein</fullName>
    </submittedName>
</protein>
<comment type="caution">
    <text evidence="1">The sequence shown here is derived from an EMBL/GenBank/DDBJ whole genome shotgun (WGS) entry which is preliminary data.</text>
</comment>
<sequence>MTPDETVALTRYVRAMCPGQRFDEYTPDAWHDVLRSYDLGDARQAVVALVDAGAVFVGVGEIAARVRQMRAARCRHIHGAGQPPEVPDADPDDVAAYLVALRTHRTRAADPTARRRPLAELLAVTARRLPKDPLH</sequence>
<dbReference type="Proteomes" id="UP001500879">
    <property type="component" value="Unassembled WGS sequence"/>
</dbReference>
<gene>
    <name evidence="1" type="ORF">GCM10010357_51470</name>
</gene>
<proteinExistence type="predicted"/>
<evidence type="ECO:0000313" key="2">
    <source>
        <dbReference type="Proteomes" id="UP001500879"/>
    </source>
</evidence>